<dbReference type="InterPro" id="IPR036291">
    <property type="entry name" value="NAD(P)-bd_dom_sf"/>
</dbReference>
<dbReference type="Pfam" id="PF00106">
    <property type="entry name" value="adh_short"/>
    <property type="match status" value="1"/>
</dbReference>
<organism evidence="1 2">
    <name type="scientific">Marivibrio halodurans</name>
    <dbReference type="NCBI Taxonomy" id="2039722"/>
    <lineage>
        <taxon>Bacteria</taxon>
        <taxon>Pseudomonadati</taxon>
        <taxon>Pseudomonadota</taxon>
        <taxon>Alphaproteobacteria</taxon>
        <taxon>Rhodospirillales</taxon>
        <taxon>Rhodospirillaceae</taxon>
        <taxon>Marivibrio</taxon>
    </lineage>
</organism>
<dbReference type="InterPro" id="IPR002347">
    <property type="entry name" value="SDR_fam"/>
</dbReference>
<evidence type="ECO:0000313" key="1">
    <source>
        <dbReference type="EMBL" id="MBP5857601.1"/>
    </source>
</evidence>
<reference evidence="1" key="1">
    <citation type="submission" date="2021-04" db="EMBL/GenBank/DDBJ databases">
        <authorList>
            <person name="Zhang D.-C."/>
        </authorList>
    </citation>
    <scope>NUCLEOTIDE SEQUENCE</scope>
    <source>
        <strain evidence="1">CGMCC 1.15697</strain>
    </source>
</reference>
<comment type="caution">
    <text evidence="1">The sequence shown here is derived from an EMBL/GenBank/DDBJ whole genome shotgun (WGS) entry which is preliminary data.</text>
</comment>
<evidence type="ECO:0000313" key="2">
    <source>
        <dbReference type="Proteomes" id="UP000672602"/>
    </source>
</evidence>
<dbReference type="EMBL" id="JAGMWN010000005">
    <property type="protein sequence ID" value="MBP5857601.1"/>
    <property type="molecule type" value="Genomic_DNA"/>
</dbReference>
<dbReference type="AlphaFoldDB" id="A0A8J7SND3"/>
<accession>A0A8J7SND3</accession>
<dbReference type="PRINTS" id="PR00081">
    <property type="entry name" value="GDHRDH"/>
</dbReference>
<gene>
    <name evidence="1" type="ORF">KAJ83_11315</name>
</gene>
<dbReference type="PANTHER" id="PTHR45458:SF1">
    <property type="entry name" value="SHORT CHAIN DEHYDROGENASE"/>
    <property type="match status" value="1"/>
</dbReference>
<dbReference type="RefSeq" id="WP_210682195.1">
    <property type="nucleotide sequence ID" value="NZ_JAGMWN010000005.1"/>
</dbReference>
<name>A0A8J7SND3_9PROT</name>
<keyword evidence="2" id="KW-1185">Reference proteome</keyword>
<dbReference type="CDD" id="cd05325">
    <property type="entry name" value="carb_red_sniffer_like_SDR_c"/>
    <property type="match status" value="1"/>
</dbReference>
<protein>
    <submittedName>
        <fullName evidence="1">SDR family oxidoreductase</fullName>
    </submittedName>
</protein>
<dbReference type="Proteomes" id="UP000672602">
    <property type="component" value="Unassembled WGS sequence"/>
</dbReference>
<dbReference type="Gene3D" id="3.40.50.720">
    <property type="entry name" value="NAD(P)-binding Rossmann-like Domain"/>
    <property type="match status" value="1"/>
</dbReference>
<dbReference type="PANTHER" id="PTHR45458">
    <property type="entry name" value="SHORT-CHAIN DEHYDROGENASE/REDUCTASE SDR"/>
    <property type="match status" value="1"/>
</dbReference>
<proteinExistence type="predicted"/>
<sequence length="220" mass="23556">MPTVLVTGANRGIGREIVTQYMADGWDVIAACRDPDGAGLDCETLALDVADPDDVEAAKRTLGDRPVDLLWNNAGIYPDKGQGLDTLSYARWLEAMHVNCLAPVRLAAALSGNVAASDRRIMAFTSTMMASIGRDPSGAYAYRSSKAALNMAVTCLKHDVRPLGIACCLIHPGWVRTDMGGEAAAIDVATSVTGMKRVLDGFTMEHTGRFLSYDGSEFPW</sequence>
<dbReference type="GO" id="GO:0016616">
    <property type="term" value="F:oxidoreductase activity, acting on the CH-OH group of donors, NAD or NADP as acceptor"/>
    <property type="evidence" value="ECO:0007669"/>
    <property type="project" value="TreeGrafter"/>
</dbReference>
<dbReference type="SUPFAM" id="SSF51735">
    <property type="entry name" value="NAD(P)-binding Rossmann-fold domains"/>
    <property type="match status" value="1"/>
</dbReference>
<dbReference type="InterPro" id="IPR052184">
    <property type="entry name" value="SDR_enzymes"/>
</dbReference>